<organism evidence="2 3">
    <name type="scientific">Agrococcus citreus</name>
    <dbReference type="NCBI Taxonomy" id="84643"/>
    <lineage>
        <taxon>Bacteria</taxon>
        <taxon>Bacillati</taxon>
        <taxon>Actinomycetota</taxon>
        <taxon>Actinomycetes</taxon>
        <taxon>Micrococcales</taxon>
        <taxon>Microbacteriaceae</taxon>
        <taxon>Agrococcus</taxon>
    </lineage>
</organism>
<feature type="transmembrane region" description="Helical" evidence="1">
    <location>
        <begin position="55"/>
        <end position="73"/>
    </location>
</feature>
<keyword evidence="1" id="KW-0812">Transmembrane</keyword>
<dbReference type="Proteomes" id="UP001501266">
    <property type="component" value="Unassembled WGS sequence"/>
</dbReference>
<gene>
    <name evidence="2" type="ORF">GCM10009640_06260</name>
</gene>
<keyword evidence="1" id="KW-0472">Membrane</keyword>
<dbReference type="EMBL" id="BAAAKK010000001">
    <property type="protein sequence ID" value="GAA1419119.1"/>
    <property type="molecule type" value="Genomic_DNA"/>
</dbReference>
<keyword evidence="1" id="KW-1133">Transmembrane helix</keyword>
<proteinExistence type="predicted"/>
<name>A0ABP4JDA5_9MICO</name>
<evidence type="ECO:0000256" key="1">
    <source>
        <dbReference type="SAM" id="Phobius"/>
    </source>
</evidence>
<accession>A0ABP4JDA5</accession>
<feature type="transmembrane region" description="Helical" evidence="1">
    <location>
        <begin position="28"/>
        <end position="49"/>
    </location>
</feature>
<reference evidence="3" key="1">
    <citation type="journal article" date="2019" name="Int. J. Syst. Evol. Microbiol.">
        <title>The Global Catalogue of Microorganisms (GCM) 10K type strain sequencing project: providing services to taxonomists for standard genome sequencing and annotation.</title>
        <authorList>
            <consortium name="The Broad Institute Genomics Platform"/>
            <consortium name="The Broad Institute Genome Sequencing Center for Infectious Disease"/>
            <person name="Wu L."/>
            <person name="Ma J."/>
        </authorList>
    </citation>
    <scope>NUCLEOTIDE SEQUENCE [LARGE SCALE GENOMIC DNA]</scope>
    <source>
        <strain evidence="3">JCM 12398</strain>
    </source>
</reference>
<protein>
    <submittedName>
        <fullName evidence="2">Uncharacterized protein</fullName>
    </submittedName>
</protein>
<keyword evidence="3" id="KW-1185">Reference proteome</keyword>
<sequence>MATRARDEFSAKIRHEQRLAESSRRARIQYGIVTIVWAVLVLAMVWFMVAFEAPHVLLLLVLASGLVTTWYLGSRFGGNHWQLLGHERVVADATHNLRDFDADPRPAKDLRCRQEAAAVLNGLSSVLYPQPGRGAADCAEQVQRTAKRILAAEDRNEWHNAAANEHRAELQRLLTPKRAGDA</sequence>
<evidence type="ECO:0000313" key="3">
    <source>
        <dbReference type="Proteomes" id="UP001501266"/>
    </source>
</evidence>
<evidence type="ECO:0000313" key="2">
    <source>
        <dbReference type="EMBL" id="GAA1419119.1"/>
    </source>
</evidence>
<dbReference type="RefSeq" id="WP_343917227.1">
    <property type="nucleotide sequence ID" value="NZ_BAAAKK010000001.1"/>
</dbReference>
<comment type="caution">
    <text evidence="2">The sequence shown here is derived from an EMBL/GenBank/DDBJ whole genome shotgun (WGS) entry which is preliminary data.</text>
</comment>